<evidence type="ECO:0008006" key="4">
    <source>
        <dbReference type="Google" id="ProtNLM"/>
    </source>
</evidence>
<evidence type="ECO:0000313" key="2">
    <source>
        <dbReference type="EMBL" id="OQV16335.1"/>
    </source>
</evidence>
<sequence length="258" mass="30168">MVTMIDLTVSTPPDLDVMMRGWVERYRAVPLYHNTQVNIEPPLPQLTSTTAALDIFGQVLEIAALDDSFDIRDGKKFYDRCINRTFSTSVGNVTFDRHGERTPLFVSTSYFDSSTGNFVSYLRSEIRHEDFQWVDLRSVRWHNTGSLPPSDPRCGYKGDECRKRAGFWYWLFLLLPILVVLLGVSVRIRQKRMKKHCWWQLDDKRLDIPSPVTALERIIFPTNGVQKREIHLKYLFHPRRQIRPSRRTARPECAFYAA</sequence>
<keyword evidence="1" id="KW-0812">Transmembrane</keyword>
<keyword evidence="1" id="KW-1133">Transmembrane helix</keyword>
<feature type="transmembrane region" description="Helical" evidence="1">
    <location>
        <begin position="167"/>
        <end position="186"/>
    </location>
</feature>
<keyword evidence="3" id="KW-1185">Reference proteome</keyword>
<dbReference type="InterPro" id="IPR028082">
    <property type="entry name" value="Peripla_BP_I"/>
</dbReference>
<name>A0A1W0WMA8_HYPEX</name>
<reference evidence="3" key="1">
    <citation type="submission" date="2017-01" db="EMBL/GenBank/DDBJ databases">
        <title>Comparative genomics of anhydrobiosis in the tardigrade Hypsibius dujardini.</title>
        <authorList>
            <person name="Yoshida Y."/>
            <person name="Koutsovoulos G."/>
            <person name="Laetsch D."/>
            <person name="Stevens L."/>
            <person name="Kumar S."/>
            <person name="Horikawa D."/>
            <person name="Ishino K."/>
            <person name="Komine S."/>
            <person name="Tomita M."/>
            <person name="Blaxter M."/>
            <person name="Arakawa K."/>
        </authorList>
    </citation>
    <scope>NUCLEOTIDE SEQUENCE [LARGE SCALE GENOMIC DNA]</scope>
    <source>
        <strain evidence="3">Z151</strain>
    </source>
</reference>
<evidence type="ECO:0000313" key="3">
    <source>
        <dbReference type="Proteomes" id="UP000192578"/>
    </source>
</evidence>
<protein>
    <recommendedName>
        <fullName evidence="4">Receptor ligand binding region domain-containing protein</fullName>
    </recommendedName>
</protein>
<gene>
    <name evidence="2" type="ORF">BV898_09481</name>
</gene>
<dbReference type="Proteomes" id="UP000192578">
    <property type="component" value="Unassembled WGS sequence"/>
</dbReference>
<evidence type="ECO:0000256" key="1">
    <source>
        <dbReference type="SAM" id="Phobius"/>
    </source>
</evidence>
<dbReference type="SUPFAM" id="SSF53822">
    <property type="entry name" value="Periplasmic binding protein-like I"/>
    <property type="match status" value="1"/>
</dbReference>
<dbReference type="EMBL" id="MTYJ01000075">
    <property type="protein sequence ID" value="OQV16335.1"/>
    <property type="molecule type" value="Genomic_DNA"/>
</dbReference>
<dbReference type="AlphaFoldDB" id="A0A1W0WMA8"/>
<keyword evidence="1" id="KW-0472">Membrane</keyword>
<accession>A0A1W0WMA8</accession>
<proteinExistence type="predicted"/>
<organism evidence="2 3">
    <name type="scientific">Hypsibius exemplaris</name>
    <name type="common">Freshwater tardigrade</name>
    <dbReference type="NCBI Taxonomy" id="2072580"/>
    <lineage>
        <taxon>Eukaryota</taxon>
        <taxon>Metazoa</taxon>
        <taxon>Ecdysozoa</taxon>
        <taxon>Tardigrada</taxon>
        <taxon>Eutardigrada</taxon>
        <taxon>Parachela</taxon>
        <taxon>Hypsibioidea</taxon>
        <taxon>Hypsibiidae</taxon>
        <taxon>Hypsibius</taxon>
    </lineage>
</organism>
<comment type="caution">
    <text evidence="2">The sequence shown here is derived from an EMBL/GenBank/DDBJ whole genome shotgun (WGS) entry which is preliminary data.</text>
</comment>